<keyword evidence="2" id="KW-1185">Reference proteome</keyword>
<evidence type="ECO:0000313" key="1">
    <source>
        <dbReference type="EMBL" id="KAJ5092846.1"/>
    </source>
</evidence>
<evidence type="ECO:0008006" key="3">
    <source>
        <dbReference type="Google" id="ProtNLM"/>
    </source>
</evidence>
<evidence type="ECO:0000313" key="2">
    <source>
        <dbReference type="Proteomes" id="UP001149165"/>
    </source>
</evidence>
<comment type="caution">
    <text evidence="1">The sequence shown here is derived from an EMBL/GenBank/DDBJ whole genome shotgun (WGS) entry which is preliminary data.</text>
</comment>
<dbReference type="Proteomes" id="UP001149165">
    <property type="component" value="Unassembled WGS sequence"/>
</dbReference>
<accession>A0A9W9F3J9</accession>
<gene>
    <name evidence="1" type="ORF">N7456_008707</name>
</gene>
<organism evidence="1 2">
    <name type="scientific">Penicillium angulare</name>
    <dbReference type="NCBI Taxonomy" id="116970"/>
    <lineage>
        <taxon>Eukaryota</taxon>
        <taxon>Fungi</taxon>
        <taxon>Dikarya</taxon>
        <taxon>Ascomycota</taxon>
        <taxon>Pezizomycotina</taxon>
        <taxon>Eurotiomycetes</taxon>
        <taxon>Eurotiomycetidae</taxon>
        <taxon>Eurotiales</taxon>
        <taxon>Aspergillaceae</taxon>
        <taxon>Penicillium</taxon>
    </lineage>
</organism>
<dbReference type="AlphaFoldDB" id="A0A9W9F3J9"/>
<reference evidence="1" key="1">
    <citation type="submission" date="2022-11" db="EMBL/GenBank/DDBJ databases">
        <authorList>
            <person name="Petersen C."/>
        </authorList>
    </citation>
    <scope>NUCLEOTIDE SEQUENCE</scope>
    <source>
        <strain evidence="1">IBT 30069</strain>
    </source>
</reference>
<dbReference type="EMBL" id="JAPQKH010000006">
    <property type="protein sequence ID" value="KAJ5092846.1"/>
    <property type="molecule type" value="Genomic_DNA"/>
</dbReference>
<proteinExistence type="predicted"/>
<reference evidence="1" key="2">
    <citation type="journal article" date="2023" name="IMA Fungus">
        <title>Comparative genomic study of the Penicillium genus elucidates a diverse pangenome and 15 lateral gene transfer events.</title>
        <authorList>
            <person name="Petersen C."/>
            <person name="Sorensen T."/>
            <person name="Nielsen M.R."/>
            <person name="Sondergaard T.E."/>
            <person name="Sorensen J.L."/>
            <person name="Fitzpatrick D.A."/>
            <person name="Frisvad J.C."/>
            <person name="Nielsen K.L."/>
        </authorList>
    </citation>
    <scope>NUCLEOTIDE SEQUENCE</scope>
    <source>
        <strain evidence="1">IBT 30069</strain>
    </source>
</reference>
<name>A0A9W9F3J9_9EURO</name>
<protein>
    <recommendedName>
        <fullName evidence="3">F-box domain-containing protein</fullName>
    </recommendedName>
</protein>
<sequence>MSGLFIESPETDYHNFTQATMILLPDRPSSSSLTTIFKFFQLQDQLSDSLHSKHHLLISDLQTSSSDFRPRMSFTNFPAELLWQIMSHLEKAKDRSAFLRTSRQLYKKLLRETYIIGKSNLEIDTLYSATREGHLTALKVILDNAFTALSMGSRKRDTLIEWRPRGSAIHPGVNPNDLDLAPFFLTSSKPGKYDVLPVIPEYSSFVFEELHFLPLEACYKHVLRPPRHVDA</sequence>